<dbReference type="PANTHER" id="PTHR46795">
    <property type="entry name" value="ABC TRANSPORTER PERMEASE-RELATED-RELATED"/>
    <property type="match status" value="1"/>
</dbReference>
<accession>A0A6G7KAU5</accession>
<evidence type="ECO:0000256" key="1">
    <source>
        <dbReference type="ARBA" id="ARBA00004651"/>
    </source>
</evidence>
<evidence type="ECO:0000313" key="8">
    <source>
        <dbReference type="EMBL" id="QII82394.1"/>
    </source>
</evidence>
<dbReference type="InterPro" id="IPR003838">
    <property type="entry name" value="ABC3_permease_C"/>
</dbReference>
<keyword evidence="5 6" id="KW-0472">Membrane</keyword>
<feature type="transmembrane region" description="Helical" evidence="6">
    <location>
        <begin position="206"/>
        <end position="228"/>
    </location>
</feature>
<dbReference type="EMBL" id="CP049740">
    <property type="protein sequence ID" value="QII82394.1"/>
    <property type="molecule type" value="Genomic_DNA"/>
</dbReference>
<dbReference type="KEGG" id="jar:G7057_08070"/>
<dbReference type="Pfam" id="PF02687">
    <property type="entry name" value="FtsX"/>
    <property type="match status" value="1"/>
</dbReference>
<proteinExistence type="predicted"/>
<keyword evidence="3 6" id="KW-0812">Transmembrane</keyword>
<feature type="transmembrane region" description="Helical" evidence="6">
    <location>
        <begin position="286"/>
        <end position="304"/>
    </location>
</feature>
<feature type="transmembrane region" description="Helical" evidence="6">
    <location>
        <begin position="57"/>
        <end position="79"/>
    </location>
</feature>
<feature type="domain" description="ABC3 transporter permease C-terminal" evidence="7">
    <location>
        <begin position="64"/>
        <end position="183"/>
    </location>
</feature>
<dbReference type="GO" id="GO:0005886">
    <property type="term" value="C:plasma membrane"/>
    <property type="evidence" value="ECO:0007669"/>
    <property type="project" value="UniProtKB-SubCell"/>
</dbReference>
<feature type="transmembrane region" description="Helical" evidence="6">
    <location>
        <begin position="624"/>
        <end position="646"/>
    </location>
</feature>
<evidence type="ECO:0000313" key="9">
    <source>
        <dbReference type="Proteomes" id="UP000501451"/>
    </source>
</evidence>
<name>A0A6G7KAU5_9LACT</name>
<evidence type="ECO:0000256" key="2">
    <source>
        <dbReference type="ARBA" id="ARBA00022475"/>
    </source>
</evidence>
<dbReference type="AlphaFoldDB" id="A0A6G7KAU5"/>
<feature type="transmembrane region" description="Helical" evidence="6">
    <location>
        <begin position="234"/>
        <end position="254"/>
    </location>
</feature>
<reference evidence="8 9" key="1">
    <citation type="journal article" date="2017" name="Int. J. Syst. Evol. Microbiol.">
        <title>Jeotgalibaca porci sp. nov. and Jeotgalibaca arthritidis sp. nov., isolated from pigs, and emended description of the genus Jeotgalibaca.</title>
        <authorList>
            <person name="Zamora L."/>
            <person name="Perez-Sancho M."/>
            <person name="Dominguez L."/>
            <person name="Fernandez-Garayzabal J.F."/>
            <person name="Vela A.I."/>
        </authorList>
    </citation>
    <scope>NUCLEOTIDE SEQUENCE [LARGE SCALE GENOMIC DNA]</scope>
    <source>
        <strain evidence="8 9">CECT 9157</strain>
    </source>
</reference>
<evidence type="ECO:0000256" key="4">
    <source>
        <dbReference type="ARBA" id="ARBA00022989"/>
    </source>
</evidence>
<keyword evidence="9" id="KW-1185">Reference proteome</keyword>
<feature type="transmembrane region" description="Helical" evidence="6">
    <location>
        <begin position="666"/>
        <end position="686"/>
    </location>
</feature>
<gene>
    <name evidence="8" type="ORF">G7057_08070</name>
</gene>
<feature type="transmembrane region" description="Helical" evidence="6">
    <location>
        <begin position="18"/>
        <end position="37"/>
    </location>
</feature>
<comment type="subcellular location">
    <subcellularLocation>
        <location evidence="1">Cell membrane</location>
        <topology evidence="1">Multi-pass membrane protein</topology>
    </subcellularLocation>
</comment>
<sequence length="694" mass="78265">MFFRLIYRNAKRSRQENLIYFATLVTAVASFYMILSLERQDVILYLRDFESMAVDRLFALMPILYGIALFLLFFLVLFANRYQLDRRSKEFGMYLMMGMRQRKLFALLLAEGLLTSLFALTIGTVIGGILAEMISLATSRLIGQGIIDHQPSFSLIAVAYTAVGFLFIQVLALLFLSVQLFNRELQQLLNGQVSKKQALGTTKTNSLTFVAGLIILIVAYYLALRYFWLVNNVMISLSVILGIIGTILLIRGLARLLNSLAMKTKQTQGLRIFTLRQLQENIANRAISVAVSSLLMMLSVMFLAEGAATILSSGDNLNRDSSVYHFTLLGDNKEIEKVLTSAELAPYVDHLNPLTLGYNQTADQVDWSAFRKEIVDHLPEGVVDPQVAEPGVYNISTEIPEMENILGLVDSQIGYLITESGYNRILEASNQPTIQLTDDQVALYVNPTVGHANQPELNQLLVENKDQPLLKLDGQQMRILPNLAMKDLVTDRSITIMAALVVKDTRFQQLVKVENRETYWNFRLPQTLIDRDGLMTPMKEANDLLNDKGFYVESYLQNFGRHLFYVVAGSYTMLYLAFLFLVIGCTVLALQFLTQLKQTKSRYKTLSFLGAKADQMQDSLKKQVASYFLFPLIPAMVSGTVGITAMKTYIRYNADFLPSISNMLPFVLMMVGTFLLVQWGYAWAVYKTATRDIA</sequence>
<dbReference type="RefSeq" id="WP_166162646.1">
    <property type="nucleotide sequence ID" value="NZ_CP049740.1"/>
</dbReference>
<protein>
    <submittedName>
        <fullName evidence="8">ABC transporter permease</fullName>
    </submittedName>
</protein>
<feature type="transmembrane region" description="Helical" evidence="6">
    <location>
        <begin position="104"/>
        <end position="131"/>
    </location>
</feature>
<evidence type="ECO:0000256" key="6">
    <source>
        <dbReference type="SAM" id="Phobius"/>
    </source>
</evidence>
<keyword evidence="2" id="KW-1003">Cell membrane</keyword>
<dbReference type="InterPro" id="IPR052536">
    <property type="entry name" value="ABC-4_Integral_Memb_Prot"/>
</dbReference>
<evidence type="ECO:0000256" key="3">
    <source>
        <dbReference type="ARBA" id="ARBA00022692"/>
    </source>
</evidence>
<organism evidence="8 9">
    <name type="scientific">Jeotgalibaca arthritidis</name>
    <dbReference type="NCBI Taxonomy" id="1868794"/>
    <lineage>
        <taxon>Bacteria</taxon>
        <taxon>Bacillati</taxon>
        <taxon>Bacillota</taxon>
        <taxon>Bacilli</taxon>
        <taxon>Lactobacillales</taxon>
        <taxon>Carnobacteriaceae</taxon>
        <taxon>Jeotgalibaca</taxon>
    </lineage>
</organism>
<evidence type="ECO:0000256" key="5">
    <source>
        <dbReference type="ARBA" id="ARBA00023136"/>
    </source>
</evidence>
<keyword evidence="4 6" id="KW-1133">Transmembrane helix</keyword>
<feature type="transmembrane region" description="Helical" evidence="6">
    <location>
        <begin position="563"/>
        <end position="593"/>
    </location>
</feature>
<feature type="transmembrane region" description="Helical" evidence="6">
    <location>
        <begin position="151"/>
        <end position="176"/>
    </location>
</feature>
<evidence type="ECO:0000259" key="7">
    <source>
        <dbReference type="Pfam" id="PF02687"/>
    </source>
</evidence>
<dbReference type="Proteomes" id="UP000501451">
    <property type="component" value="Chromosome"/>
</dbReference>
<dbReference type="PANTHER" id="PTHR46795:SF3">
    <property type="entry name" value="ABC TRANSPORTER PERMEASE"/>
    <property type="match status" value="1"/>
</dbReference>